<dbReference type="SMART" id="SM00490">
    <property type="entry name" value="HELICc"/>
    <property type="match status" value="1"/>
</dbReference>
<dbReference type="GO" id="GO:0003676">
    <property type="term" value="F:nucleic acid binding"/>
    <property type="evidence" value="ECO:0007669"/>
    <property type="project" value="InterPro"/>
</dbReference>
<evidence type="ECO:0000313" key="12">
    <source>
        <dbReference type="Proteomes" id="UP001146793"/>
    </source>
</evidence>
<sequence length="1133" mass="131449">MTNQSSFELQSLMKQTQTSQSRSNWNNSQGNLNVPRTITTPNSIPVLTQDTVHHTGYHQYQNLNSHNKQQTTSLGENQKKVTSNLDSNKNSKSSRWNVKPNTNNNNNNNNNNNKNLNCQYNSQNTSSRNNLSKTMNQQNNLLNFKTLNSQNGYNLNNSNSNNNLIKISTENSFTNKNDNSSNGRSTVNMHGGSNKSTSNVYSFPLTSIVNNNQKKDMNIISSYQKVNSSSSTFTPSTTRTPTTTQLSSLPSSTSSITGSTSSSVTGSTSSSTRPTSYYSHSNNNSSWNSYQQNSSNYRSHSKPQYSSYNRNNNYNNNNNRYYNNRNNNRYGGNNRFNRRHYNERVIQGGIEQQKIPFRKNFFVEHPEITNMTYNDVQQLRMEKELKLFGNCDCKPFTKFEHGFFPEKTLQQLKDKGWTGPSPIQSQTWPISLQGHDLIGVAETGSGKTLSFLIPAFVHILDQRPITRGDGPICLILAPTRELAIQIKEVSEEFGRTINITSNCVYGGVSRGSQIQELRRGGQIIVATPGRLIDFIKSEETNLNRVTFLVLDEADQMLDMGFEPQIREIVDKIRIDRQTLMFSATWPKSVRKLGEELTTNPIRVNVGKLGVSANKHIKQTLIFLNQMEKNTKILEILQKIHDGSRILIFTQTKIGADNLSNLLSSNGFRSAPIHGDKSQFVRERTLNRFRNSSCPILVATDVASRGLDVKDIKYVVNYDFPSQIEDYVHRIGRTARYGKEGHAVSFFTQSSYRLAGKMIKILRDCEQPIPHEFDKYSHQWVNEKRSKGKSNYGWRNRQNNYYRNNNRFSFNRNHNNYNSKFKSNQFQSSFNRSSYNHNNNNNSFNNFNNNPNNDFKNNFNNKFNTSNLNSNLNNNLNNNNMINKNPNFNNIISKNNIINNNSNSNSNINSNSNSISNINSNINSNSISNINQTNYLKQELPKTDKFSFNQNNSNLNTQNNFPQKMDYSNKGEIKNYENRKDDRSYERRRDERRSHERRSHERRSHERRSHERRSHERRSHERRDVEKSERRREERGRDDRSHERRSHERRSHERRSHERRSHERRSHERRDERRDERREDRRRDDRNNSQRSYNSSTNINKTLPNQTDLNKIETTSNSSNSTNYPQNKIMFSNN</sequence>
<dbReference type="SUPFAM" id="SSF52540">
    <property type="entry name" value="P-loop containing nucleoside triphosphate hydrolases"/>
    <property type="match status" value="1"/>
</dbReference>
<evidence type="ECO:0000313" key="11">
    <source>
        <dbReference type="EMBL" id="KAJ3424829.1"/>
    </source>
</evidence>
<organism evidence="11 12">
    <name type="scientific">Anaeramoeba flamelloides</name>
    <dbReference type="NCBI Taxonomy" id="1746091"/>
    <lineage>
        <taxon>Eukaryota</taxon>
        <taxon>Metamonada</taxon>
        <taxon>Anaeramoebidae</taxon>
        <taxon>Anaeramoeba</taxon>
    </lineage>
</organism>
<dbReference type="FunFam" id="3.40.50.300:FF:000079">
    <property type="entry name" value="probable ATP-dependent RNA helicase DDX17"/>
    <property type="match status" value="1"/>
</dbReference>
<dbReference type="PANTHER" id="PTHR47958">
    <property type="entry name" value="ATP-DEPENDENT RNA HELICASE DBP3"/>
    <property type="match status" value="1"/>
</dbReference>
<evidence type="ECO:0000256" key="2">
    <source>
        <dbReference type="ARBA" id="ARBA00022741"/>
    </source>
</evidence>
<keyword evidence="2" id="KW-0547">Nucleotide-binding</keyword>
<dbReference type="Gene3D" id="3.40.50.300">
    <property type="entry name" value="P-loop containing nucleotide triphosphate hydrolases"/>
    <property type="match status" value="2"/>
</dbReference>
<dbReference type="CDD" id="cd18787">
    <property type="entry name" value="SF2_C_DEAD"/>
    <property type="match status" value="1"/>
</dbReference>
<dbReference type="InterPro" id="IPR014014">
    <property type="entry name" value="RNA_helicase_DEAD_Q_motif"/>
</dbReference>
<keyword evidence="3" id="KW-0378">Hydrolase</keyword>
<feature type="region of interest" description="Disordered" evidence="7">
    <location>
        <begin position="828"/>
        <end position="859"/>
    </location>
</feature>
<feature type="compositionally biased region" description="Polar residues" evidence="7">
    <location>
        <begin position="1088"/>
        <end position="1112"/>
    </location>
</feature>
<feature type="region of interest" description="Disordered" evidence="7">
    <location>
        <begin position="944"/>
        <end position="1133"/>
    </location>
</feature>
<feature type="compositionally biased region" description="Low complexity" evidence="7">
    <location>
        <begin position="945"/>
        <end position="960"/>
    </location>
</feature>
<feature type="region of interest" description="Disordered" evidence="7">
    <location>
        <begin position="226"/>
        <end position="336"/>
    </location>
</feature>
<evidence type="ECO:0000256" key="1">
    <source>
        <dbReference type="ARBA" id="ARBA00012552"/>
    </source>
</evidence>
<feature type="domain" description="DEAD-box RNA helicase Q" evidence="10">
    <location>
        <begin position="397"/>
        <end position="425"/>
    </location>
</feature>
<feature type="compositionally biased region" description="Low complexity" evidence="7">
    <location>
        <begin position="228"/>
        <end position="298"/>
    </location>
</feature>
<dbReference type="InterPro" id="IPR001650">
    <property type="entry name" value="Helicase_C-like"/>
</dbReference>
<comment type="caution">
    <text evidence="11">The sequence shown here is derived from an EMBL/GenBank/DDBJ whole genome shotgun (WGS) entry which is preliminary data.</text>
</comment>
<feature type="short sequence motif" description="Q motif" evidence="6">
    <location>
        <begin position="397"/>
        <end position="425"/>
    </location>
</feature>
<reference evidence="11" key="1">
    <citation type="submission" date="2022-08" db="EMBL/GenBank/DDBJ databases">
        <title>Novel sulphate-reducing endosymbionts in the free-living metamonad Anaeramoeba.</title>
        <authorList>
            <person name="Jerlstrom-Hultqvist J."/>
            <person name="Cepicka I."/>
            <person name="Gallot-Lavallee L."/>
            <person name="Salas-Leiva D."/>
            <person name="Curtis B.A."/>
            <person name="Zahonova K."/>
            <person name="Pipaliya S."/>
            <person name="Dacks J."/>
            <person name="Roger A.J."/>
        </authorList>
    </citation>
    <scope>NUCLEOTIDE SEQUENCE</scope>
    <source>
        <strain evidence="11">Busselton2</strain>
    </source>
</reference>
<feature type="compositionally biased region" description="Low complexity" evidence="7">
    <location>
        <begin position="87"/>
        <end position="124"/>
    </location>
</feature>
<feature type="compositionally biased region" description="Basic and acidic residues" evidence="7">
    <location>
        <begin position="1017"/>
        <end position="1045"/>
    </location>
</feature>
<feature type="compositionally biased region" description="Low complexity" evidence="7">
    <location>
        <begin position="308"/>
        <end position="335"/>
    </location>
</feature>
<dbReference type="Pfam" id="PF00271">
    <property type="entry name" value="Helicase_C"/>
    <property type="match status" value="1"/>
</dbReference>
<dbReference type="GO" id="GO:0005524">
    <property type="term" value="F:ATP binding"/>
    <property type="evidence" value="ECO:0007669"/>
    <property type="project" value="UniProtKB-KW"/>
</dbReference>
<evidence type="ECO:0000259" key="10">
    <source>
        <dbReference type="PROSITE" id="PS51195"/>
    </source>
</evidence>
<feature type="compositionally biased region" description="Basic residues" evidence="7">
    <location>
        <begin position="1046"/>
        <end position="1063"/>
    </location>
</feature>
<dbReference type="InterPro" id="IPR027417">
    <property type="entry name" value="P-loop_NTPase"/>
</dbReference>
<feature type="compositionally biased region" description="Basic and acidic residues" evidence="7">
    <location>
        <begin position="1064"/>
        <end position="1087"/>
    </location>
</feature>
<dbReference type="Proteomes" id="UP001146793">
    <property type="component" value="Unassembled WGS sequence"/>
</dbReference>
<feature type="compositionally biased region" description="Polar residues" evidence="7">
    <location>
        <begin position="67"/>
        <end position="86"/>
    </location>
</feature>
<feature type="compositionally biased region" description="Basic residues" evidence="7">
    <location>
        <begin position="994"/>
        <end position="1016"/>
    </location>
</feature>
<dbReference type="GO" id="GO:0016787">
    <property type="term" value="F:hydrolase activity"/>
    <property type="evidence" value="ECO:0007669"/>
    <property type="project" value="UniProtKB-KW"/>
</dbReference>
<dbReference type="PROSITE" id="PS51192">
    <property type="entry name" value="HELICASE_ATP_BIND_1"/>
    <property type="match status" value="1"/>
</dbReference>
<dbReference type="FunFam" id="3.40.50.300:FF:000008">
    <property type="entry name" value="ATP-dependent RNA helicase RhlB"/>
    <property type="match status" value="1"/>
</dbReference>
<feature type="compositionally biased region" description="Polar residues" evidence="7">
    <location>
        <begin position="1123"/>
        <end position="1133"/>
    </location>
</feature>
<dbReference type="EMBL" id="JANTQA010000070">
    <property type="protein sequence ID" value="KAJ3424829.1"/>
    <property type="molecule type" value="Genomic_DNA"/>
</dbReference>
<feature type="domain" description="Helicase ATP-binding" evidence="8">
    <location>
        <begin position="428"/>
        <end position="603"/>
    </location>
</feature>
<evidence type="ECO:0000259" key="9">
    <source>
        <dbReference type="PROSITE" id="PS51194"/>
    </source>
</evidence>
<dbReference type="InterPro" id="IPR011545">
    <property type="entry name" value="DEAD/DEAH_box_helicase_dom"/>
</dbReference>
<keyword evidence="5" id="KW-0067">ATP-binding</keyword>
<evidence type="ECO:0000256" key="7">
    <source>
        <dbReference type="SAM" id="MobiDB-lite"/>
    </source>
</evidence>
<evidence type="ECO:0000256" key="5">
    <source>
        <dbReference type="ARBA" id="ARBA00022840"/>
    </source>
</evidence>
<feature type="region of interest" description="Disordered" evidence="7">
    <location>
        <begin position="173"/>
        <end position="200"/>
    </location>
</feature>
<dbReference type="GO" id="GO:0003724">
    <property type="term" value="F:RNA helicase activity"/>
    <property type="evidence" value="ECO:0007669"/>
    <property type="project" value="UniProtKB-EC"/>
</dbReference>
<evidence type="ECO:0000256" key="3">
    <source>
        <dbReference type="ARBA" id="ARBA00022801"/>
    </source>
</evidence>
<dbReference type="PROSITE" id="PS51195">
    <property type="entry name" value="Q_MOTIF"/>
    <property type="match status" value="1"/>
</dbReference>
<dbReference type="SMART" id="SM00487">
    <property type="entry name" value="DEXDc"/>
    <property type="match status" value="1"/>
</dbReference>
<evidence type="ECO:0000259" key="8">
    <source>
        <dbReference type="PROSITE" id="PS51192"/>
    </source>
</evidence>
<feature type="compositionally biased region" description="Low complexity" evidence="7">
    <location>
        <begin position="1113"/>
        <end position="1122"/>
    </location>
</feature>
<dbReference type="Pfam" id="PF00270">
    <property type="entry name" value="DEAD"/>
    <property type="match status" value="1"/>
</dbReference>
<dbReference type="AlphaFoldDB" id="A0AAV7Y5Q3"/>
<evidence type="ECO:0000256" key="6">
    <source>
        <dbReference type="PROSITE-ProRule" id="PRU00552"/>
    </source>
</evidence>
<keyword evidence="4 11" id="KW-0347">Helicase</keyword>
<dbReference type="InterPro" id="IPR014001">
    <property type="entry name" value="Helicase_ATP-bd"/>
</dbReference>
<dbReference type="PROSITE" id="PS51194">
    <property type="entry name" value="HELICASE_CTER"/>
    <property type="match status" value="1"/>
</dbReference>
<evidence type="ECO:0000256" key="4">
    <source>
        <dbReference type="ARBA" id="ARBA00022806"/>
    </source>
</evidence>
<name>A0AAV7Y5Q3_9EUKA</name>
<accession>A0AAV7Y5Q3</accession>
<feature type="region of interest" description="Disordered" evidence="7">
    <location>
        <begin position="67"/>
        <end position="132"/>
    </location>
</feature>
<gene>
    <name evidence="11" type="ORF">M0812_27256</name>
</gene>
<feature type="compositionally biased region" description="Basic and acidic residues" evidence="7">
    <location>
        <begin position="966"/>
        <end position="993"/>
    </location>
</feature>
<proteinExistence type="predicted"/>
<feature type="region of interest" description="Disordered" evidence="7">
    <location>
        <begin position="1"/>
        <end position="42"/>
    </location>
</feature>
<protein>
    <recommendedName>
        <fullName evidence="1">RNA helicase</fullName>
        <ecNumber evidence="1">3.6.4.13</ecNumber>
    </recommendedName>
</protein>
<feature type="domain" description="Helicase C-terminal" evidence="9">
    <location>
        <begin position="631"/>
        <end position="776"/>
    </location>
</feature>
<dbReference type="EC" id="3.6.4.13" evidence="1"/>